<evidence type="ECO:0000313" key="2">
    <source>
        <dbReference type="Proteomes" id="UP000249577"/>
    </source>
</evidence>
<gene>
    <name evidence="1" type="ORF">DI565_06575</name>
</gene>
<organism evidence="1 2">
    <name type="scientific">Ancylobacter novellus</name>
    <name type="common">Thiobacillus novellus</name>
    <dbReference type="NCBI Taxonomy" id="921"/>
    <lineage>
        <taxon>Bacteria</taxon>
        <taxon>Pseudomonadati</taxon>
        <taxon>Pseudomonadota</taxon>
        <taxon>Alphaproteobacteria</taxon>
        <taxon>Hyphomicrobiales</taxon>
        <taxon>Xanthobacteraceae</taxon>
        <taxon>Ancylobacter</taxon>
    </lineage>
</organism>
<dbReference type="PANTHER" id="PTHR30348">
    <property type="entry name" value="UNCHARACTERIZED PROTEIN YECE"/>
    <property type="match status" value="1"/>
</dbReference>
<dbReference type="AlphaFoldDB" id="A0A2W5KMF6"/>
<sequence length="276" mass="30650">MASGADKASGRIFVGVGGWTFEPWRESFYPKGLKKDAELAYMAERLTAIEINGTFYRGQKPETFRKWAEAAPEGFRFPLKASRFCTSRRVLAEGAESVARFFATGPTAMGDKLGPILWQLPATKRFEKDDLAAFLKLLPAEHDGVKLRHVIEAGHESFADPAFVELLREAEAQVAPVTLDDPNHPTIADVTADFVYLRLERSREDIETGYSADDLDRWAARLKTYAAGGVPEDLPTLKGDAPEKTPRDVYCFLISGAKVRNPAGAMALIERLKDRR</sequence>
<reference evidence="1 2" key="1">
    <citation type="submission" date="2017-08" db="EMBL/GenBank/DDBJ databases">
        <title>Infants hospitalized years apart are colonized by the same room-sourced microbial strains.</title>
        <authorList>
            <person name="Brooks B."/>
            <person name="Olm M.R."/>
            <person name="Firek B.A."/>
            <person name="Baker R."/>
            <person name="Thomas B.C."/>
            <person name="Morowitz M.J."/>
            <person name="Banfield J.F."/>
        </authorList>
    </citation>
    <scope>NUCLEOTIDE SEQUENCE [LARGE SCALE GENOMIC DNA]</scope>
    <source>
        <strain evidence="1">S2_005_003_R2_43</strain>
    </source>
</reference>
<name>A0A2W5KMF6_ANCNO</name>
<protein>
    <submittedName>
        <fullName evidence="1">DUF72 domain-containing protein</fullName>
    </submittedName>
</protein>
<dbReference type="PANTHER" id="PTHR30348:SF4">
    <property type="entry name" value="DUF72 DOMAIN-CONTAINING PROTEIN"/>
    <property type="match status" value="1"/>
</dbReference>
<dbReference type="Proteomes" id="UP000249577">
    <property type="component" value="Unassembled WGS sequence"/>
</dbReference>
<dbReference type="SUPFAM" id="SSF117396">
    <property type="entry name" value="TM1631-like"/>
    <property type="match status" value="1"/>
</dbReference>
<proteinExistence type="predicted"/>
<evidence type="ECO:0000313" key="1">
    <source>
        <dbReference type="EMBL" id="PZQ17044.1"/>
    </source>
</evidence>
<dbReference type="InterPro" id="IPR036520">
    <property type="entry name" value="UPF0759_sf"/>
</dbReference>
<dbReference type="Pfam" id="PF01904">
    <property type="entry name" value="DUF72"/>
    <property type="match status" value="1"/>
</dbReference>
<dbReference type="Gene3D" id="3.20.20.410">
    <property type="entry name" value="Protein of unknown function UPF0759"/>
    <property type="match status" value="1"/>
</dbReference>
<accession>A0A2W5KMF6</accession>
<dbReference type="EMBL" id="QFPN01000003">
    <property type="protein sequence ID" value="PZQ17044.1"/>
    <property type="molecule type" value="Genomic_DNA"/>
</dbReference>
<comment type="caution">
    <text evidence="1">The sequence shown here is derived from an EMBL/GenBank/DDBJ whole genome shotgun (WGS) entry which is preliminary data.</text>
</comment>
<dbReference type="InterPro" id="IPR002763">
    <property type="entry name" value="DUF72"/>
</dbReference>